<dbReference type="Proteomes" id="UP001243375">
    <property type="component" value="Unassembled WGS sequence"/>
</dbReference>
<protein>
    <submittedName>
        <fullName evidence="1">Uncharacterized protein</fullName>
    </submittedName>
</protein>
<accession>A0ACC2X6V8</accession>
<reference evidence="1" key="1">
    <citation type="submission" date="2023-04" db="EMBL/GenBank/DDBJ databases">
        <title>Draft Genome sequencing of Naganishia species isolated from polar environments using Oxford Nanopore Technology.</title>
        <authorList>
            <person name="Leo P."/>
            <person name="Venkateswaran K."/>
        </authorList>
    </citation>
    <scope>NUCLEOTIDE SEQUENCE</scope>
    <source>
        <strain evidence="1">MNA-CCFEE 5425</strain>
    </source>
</reference>
<evidence type="ECO:0000313" key="1">
    <source>
        <dbReference type="EMBL" id="KAJ9119084.1"/>
    </source>
</evidence>
<comment type="caution">
    <text evidence="1">The sequence shown here is derived from an EMBL/GenBank/DDBJ whole genome shotgun (WGS) entry which is preliminary data.</text>
</comment>
<dbReference type="EMBL" id="JASBWU010000009">
    <property type="protein sequence ID" value="KAJ9119084.1"/>
    <property type="molecule type" value="Genomic_DNA"/>
</dbReference>
<name>A0ACC2X6V8_9TREE</name>
<proteinExistence type="predicted"/>
<organism evidence="1 2">
    <name type="scientific">Naganishia vaughanmartiniae</name>
    <dbReference type="NCBI Taxonomy" id="1424756"/>
    <lineage>
        <taxon>Eukaryota</taxon>
        <taxon>Fungi</taxon>
        <taxon>Dikarya</taxon>
        <taxon>Basidiomycota</taxon>
        <taxon>Agaricomycotina</taxon>
        <taxon>Tremellomycetes</taxon>
        <taxon>Filobasidiales</taxon>
        <taxon>Filobasidiaceae</taxon>
        <taxon>Naganishia</taxon>
    </lineage>
</organism>
<keyword evidence="2" id="KW-1185">Reference proteome</keyword>
<gene>
    <name evidence="1" type="ORF">QFC22_003575</name>
</gene>
<evidence type="ECO:0000313" key="2">
    <source>
        <dbReference type="Proteomes" id="UP001243375"/>
    </source>
</evidence>
<sequence length="124" mass="14037">MMYHRDSFDNIPVDTLDFRRSRVHNRIRSLGDDSVFTGGENNFVIPLQHNAHLSATQRSSGARPSEVVELDLVDMQKGDLEMESVDLDNDTDTTIGTPCRNALELIELERSPPKAYAARKHIEK</sequence>